<gene>
    <name evidence="1" type="ORF">GCM10012285_27180</name>
</gene>
<keyword evidence="2" id="KW-1185">Reference proteome</keyword>
<dbReference type="RefSeq" id="WP_229699905.1">
    <property type="nucleotide sequence ID" value="NZ_BMND01000009.1"/>
</dbReference>
<dbReference type="Gene3D" id="3.40.50.300">
    <property type="entry name" value="P-loop containing nucleotide triphosphate hydrolases"/>
    <property type="match status" value="1"/>
</dbReference>
<dbReference type="InterPro" id="IPR027417">
    <property type="entry name" value="P-loop_NTPase"/>
</dbReference>
<protein>
    <recommendedName>
        <fullName evidence="3">Tetratricopeptide repeat protein</fullName>
    </recommendedName>
</protein>
<name>A0ABQ2JFY3_9ACTN</name>
<evidence type="ECO:0000313" key="1">
    <source>
        <dbReference type="EMBL" id="GGN44553.1"/>
    </source>
</evidence>
<accession>A0ABQ2JFY3</accession>
<comment type="caution">
    <text evidence="1">The sequence shown here is derived from an EMBL/GenBank/DDBJ whole genome shotgun (WGS) entry which is preliminary data.</text>
</comment>
<dbReference type="SUPFAM" id="SSF52540">
    <property type="entry name" value="P-loop containing nucleoside triphosphate hydrolases"/>
    <property type="match status" value="1"/>
</dbReference>
<organism evidence="1 2">
    <name type="scientific">Streptomyces kronopolitis</name>
    <dbReference type="NCBI Taxonomy" id="1612435"/>
    <lineage>
        <taxon>Bacteria</taxon>
        <taxon>Bacillati</taxon>
        <taxon>Actinomycetota</taxon>
        <taxon>Actinomycetes</taxon>
        <taxon>Kitasatosporales</taxon>
        <taxon>Streptomycetaceae</taxon>
        <taxon>Streptomyces</taxon>
    </lineage>
</organism>
<sequence length="703" mass="74675">MDSDRSDGAGETVRNAVSGDTVVAGPVVQAGRIESLTFAAAPAPPPLTPRQVPPPRPGFVNRTAEFAALGAALASYGPDSPPATIVITGLGGVGKTELVSQWVWRELAERFPDGQLYVDLGEGRRDGGIDVGGVIGTLLRALGVHESLIPAGTADRSALFRSATAGRRLLVVIDNAQHAAEVRPVLPGHGLAVVLSRKRLASLELDGAVALTVAPLDADAGLQLVRRWQHSAAEPGTAPAADPGAAARLVAACGGLPLALRAAGEWLIERPHMSLEAVVDALADEQIRPADTGRSVAAVFDAVTATFCPHTLALYRFLGAFPGTTFTAEAAEAAGVTRFEDGLRDLRAAHMAVGAGTPGRFRLHDVVAAHARARTGPEEDAAQVRRRVTDFYLTAAARADRLVLGPRLRLQEAPPAASAPGAATDGSQGLFDTGAEALEWLDAERANLLAVLRMAADEGRHDAVWRLCESLWALYHSRKHYADWIESHRLGIEAARWEGRTDAEVRMRNQLARAHYSLGEYDLADAELGSAEELLDAVADARLPGMIRETQGLLCLARRRPEEAIALFTRALHANEGDTHGIVVQTYNLGQAVLAAGRPQEALDLLDGAMATARAEGDDAMRLRIGIVRGRAYRACGRFAHALEAVTDAALLAERLGQVVKLKEALELAVELGDRIQNPQVQRAGRRMMSELRQRTGIGEPVG</sequence>
<dbReference type="PRINTS" id="PR00364">
    <property type="entry name" value="DISEASERSIST"/>
</dbReference>
<proteinExistence type="predicted"/>
<evidence type="ECO:0008006" key="3">
    <source>
        <dbReference type="Google" id="ProtNLM"/>
    </source>
</evidence>
<reference evidence="2" key="1">
    <citation type="journal article" date="2019" name="Int. J. Syst. Evol. Microbiol.">
        <title>The Global Catalogue of Microorganisms (GCM) 10K type strain sequencing project: providing services to taxonomists for standard genome sequencing and annotation.</title>
        <authorList>
            <consortium name="The Broad Institute Genomics Platform"/>
            <consortium name="The Broad Institute Genome Sequencing Center for Infectious Disease"/>
            <person name="Wu L."/>
            <person name="Ma J."/>
        </authorList>
    </citation>
    <scope>NUCLEOTIDE SEQUENCE [LARGE SCALE GENOMIC DNA]</scope>
    <source>
        <strain evidence="2">CGMCC 4.7323</strain>
    </source>
</reference>
<dbReference type="EMBL" id="BMND01000009">
    <property type="protein sequence ID" value="GGN44553.1"/>
    <property type="molecule type" value="Genomic_DNA"/>
</dbReference>
<dbReference type="InterPro" id="IPR011990">
    <property type="entry name" value="TPR-like_helical_dom_sf"/>
</dbReference>
<dbReference type="Gene3D" id="1.25.40.10">
    <property type="entry name" value="Tetratricopeptide repeat domain"/>
    <property type="match status" value="1"/>
</dbReference>
<dbReference type="SUPFAM" id="SSF48452">
    <property type="entry name" value="TPR-like"/>
    <property type="match status" value="1"/>
</dbReference>
<evidence type="ECO:0000313" key="2">
    <source>
        <dbReference type="Proteomes" id="UP000600080"/>
    </source>
</evidence>
<dbReference type="PANTHER" id="PTHR47691:SF3">
    <property type="entry name" value="HTH-TYPE TRANSCRIPTIONAL REGULATOR RV0890C-RELATED"/>
    <property type="match status" value="1"/>
</dbReference>
<dbReference type="GeneID" id="301548497"/>
<dbReference type="PANTHER" id="PTHR47691">
    <property type="entry name" value="REGULATOR-RELATED"/>
    <property type="match status" value="1"/>
</dbReference>
<dbReference type="Proteomes" id="UP000600080">
    <property type="component" value="Unassembled WGS sequence"/>
</dbReference>